<sequence>MKNPHDKFFKETFSNVDVFKDFIKYYAPESIAKIMDYESIEPQKDSFISNSLDEFFSDLLFKLKLNDREGYIYLLLEHKSYPSRNTAFQLLQYMIAIWRKSNASKGSGDLPVILPLVLFHGEKNWHIPRSFGELLEGFESLPKEVKQYVPNFEYVLCDVSKLKDEDIRGAVQLKIILTLFRDIMIKTDDELIQSVTRSLSYLTQLEDQDSVTQYLETMIRYVWNVDRKLTNQHFHDMIHYIENHFPERSELSMSIADMLREEGRKEGKAEGIEEAKITTLVEVAVKLINKHVDAVPPALEKKLYKQDEETLNQIIDQATEADNMEEIYKLVK</sequence>
<protein>
    <recommendedName>
        <fullName evidence="2">Transposase (putative) YhgA-like domain-containing protein</fullName>
    </recommendedName>
</protein>
<dbReference type="GO" id="GO:0006310">
    <property type="term" value="P:DNA recombination"/>
    <property type="evidence" value="ECO:0007669"/>
    <property type="project" value="TreeGrafter"/>
</dbReference>
<comment type="similarity">
    <text evidence="1">Belongs to the Rpn/YhgA-like nuclease family.</text>
</comment>
<dbReference type="InterPro" id="IPR016024">
    <property type="entry name" value="ARM-type_fold"/>
</dbReference>
<dbReference type="InterPro" id="IPR006842">
    <property type="entry name" value="Transposase_31"/>
</dbReference>
<dbReference type="AlphaFoldDB" id="A0A1H9U7S7"/>
<name>A0A1H9U7S7_9BACI</name>
<dbReference type="PANTHER" id="PTHR34611">
    <property type="match status" value="1"/>
</dbReference>
<evidence type="ECO:0000259" key="2">
    <source>
        <dbReference type="Pfam" id="PF04754"/>
    </source>
</evidence>
<evidence type="ECO:0000313" key="4">
    <source>
        <dbReference type="Proteomes" id="UP000199687"/>
    </source>
</evidence>
<proteinExistence type="inferred from homology"/>
<dbReference type="InterPro" id="IPR051699">
    <property type="entry name" value="Rpn/YhgA-like_nuclease"/>
</dbReference>
<organism evidence="3 4">
    <name type="scientific">Gracilibacillus ureilyticus</name>
    <dbReference type="NCBI Taxonomy" id="531814"/>
    <lineage>
        <taxon>Bacteria</taxon>
        <taxon>Bacillati</taxon>
        <taxon>Bacillota</taxon>
        <taxon>Bacilli</taxon>
        <taxon>Bacillales</taxon>
        <taxon>Bacillaceae</taxon>
        <taxon>Gracilibacillus</taxon>
    </lineage>
</organism>
<dbReference type="Pfam" id="PF04754">
    <property type="entry name" value="Transposase_31"/>
    <property type="match status" value="1"/>
</dbReference>
<evidence type="ECO:0000256" key="1">
    <source>
        <dbReference type="ARBA" id="ARBA00009787"/>
    </source>
</evidence>
<evidence type="ECO:0000313" key="3">
    <source>
        <dbReference type="EMBL" id="SES05399.1"/>
    </source>
</evidence>
<dbReference type="GO" id="GO:1990238">
    <property type="term" value="F:double-stranded DNA endonuclease activity"/>
    <property type="evidence" value="ECO:0007669"/>
    <property type="project" value="TreeGrafter"/>
</dbReference>
<accession>A0A1H9U7S7</accession>
<dbReference type="NCBIfam" id="TIGR01784">
    <property type="entry name" value="T_den_put_tspse"/>
    <property type="match status" value="1"/>
</dbReference>
<keyword evidence="4" id="KW-1185">Reference proteome</keyword>
<dbReference type="InterPro" id="IPR010106">
    <property type="entry name" value="RpnA"/>
</dbReference>
<reference evidence="3 4" key="1">
    <citation type="submission" date="2016-10" db="EMBL/GenBank/DDBJ databases">
        <authorList>
            <person name="de Groot N.N."/>
        </authorList>
    </citation>
    <scope>NUCLEOTIDE SEQUENCE [LARGE SCALE GENOMIC DNA]</scope>
    <source>
        <strain evidence="3 4">CGMCC 1.7727</strain>
    </source>
</reference>
<feature type="domain" description="Transposase (putative) YhgA-like" evidence="2">
    <location>
        <begin position="3"/>
        <end position="208"/>
    </location>
</feature>
<dbReference type="SUPFAM" id="SSF48371">
    <property type="entry name" value="ARM repeat"/>
    <property type="match status" value="1"/>
</dbReference>
<gene>
    <name evidence="3" type="ORF">SAMN04487944_11670</name>
</gene>
<dbReference type="PANTHER" id="PTHR34611:SF2">
    <property type="entry name" value="INACTIVE RECOMBINATION-PROMOTING NUCLEASE-LIKE PROTEIN RPNE-RELATED"/>
    <property type="match status" value="1"/>
</dbReference>
<dbReference type="Proteomes" id="UP000199687">
    <property type="component" value="Unassembled WGS sequence"/>
</dbReference>
<dbReference type="EMBL" id="FOGL01000016">
    <property type="protein sequence ID" value="SES05399.1"/>
    <property type="molecule type" value="Genomic_DNA"/>
</dbReference>